<feature type="region of interest" description="Disordered" evidence="9">
    <location>
        <begin position="398"/>
        <end position="511"/>
    </location>
</feature>
<keyword evidence="8" id="KW-0112">Calmodulin-binding</keyword>
<evidence type="ECO:0000256" key="7">
    <source>
        <dbReference type="ARBA" id="ARBA00023265"/>
    </source>
</evidence>
<evidence type="ECO:0000256" key="6">
    <source>
        <dbReference type="ARBA" id="ARBA00023136"/>
    </source>
</evidence>
<name>A0A4S4D8I2_CAMSN</name>
<reference evidence="11 12" key="1">
    <citation type="journal article" date="2018" name="Proc. Natl. Acad. Sci. U.S.A.">
        <title>Draft genome sequence of Camellia sinensis var. sinensis provides insights into the evolution of the tea genome and tea quality.</title>
        <authorList>
            <person name="Wei C."/>
            <person name="Yang H."/>
            <person name="Wang S."/>
            <person name="Zhao J."/>
            <person name="Liu C."/>
            <person name="Gao L."/>
            <person name="Xia E."/>
            <person name="Lu Y."/>
            <person name="Tai Y."/>
            <person name="She G."/>
            <person name="Sun J."/>
            <person name="Cao H."/>
            <person name="Tong W."/>
            <person name="Gao Q."/>
            <person name="Li Y."/>
            <person name="Deng W."/>
            <person name="Jiang X."/>
            <person name="Wang W."/>
            <person name="Chen Q."/>
            <person name="Zhang S."/>
            <person name="Li H."/>
            <person name="Wu J."/>
            <person name="Wang P."/>
            <person name="Li P."/>
            <person name="Shi C."/>
            <person name="Zheng F."/>
            <person name="Jian J."/>
            <person name="Huang B."/>
            <person name="Shan D."/>
            <person name="Shi M."/>
            <person name="Fang C."/>
            <person name="Yue Y."/>
            <person name="Li F."/>
            <person name="Li D."/>
            <person name="Wei S."/>
            <person name="Han B."/>
            <person name="Jiang C."/>
            <person name="Yin Y."/>
            <person name="Xia T."/>
            <person name="Zhang Z."/>
            <person name="Bennetzen J.L."/>
            <person name="Zhao S."/>
            <person name="Wan X."/>
        </authorList>
    </citation>
    <scope>NUCLEOTIDE SEQUENCE [LARGE SCALE GENOMIC DNA]</scope>
    <source>
        <strain evidence="12">cv. Shuchazao</strain>
        <tissue evidence="11">Leaf</tissue>
    </source>
</reference>
<dbReference type="GO" id="GO:0016020">
    <property type="term" value="C:membrane"/>
    <property type="evidence" value="ECO:0007669"/>
    <property type="project" value="UniProtKB-SubCell"/>
</dbReference>
<keyword evidence="6 8" id="KW-0472">Membrane</keyword>
<keyword evidence="4 8" id="KW-0611">Plant defense</keyword>
<feature type="transmembrane region" description="Helical" evidence="10">
    <location>
        <begin position="270"/>
        <end position="289"/>
    </location>
</feature>
<dbReference type="PANTHER" id="PTHR31942">
    <property type="entry name" value="MLO-LIKE PROTEIN 1"/>
    <property type="match status" value="1"/>
</dbReference>
<comment type="domain">
    <text evidence="8">The C-terminus contains a calmodulin-binding domain, which binds calmodulin in a calcium-dependent fashion.</text>
</comment>
<comment type="similarity">
    <text evidence="2 8">Belongs to the MLO family.</text>
</comment>
<dbReference type="Proteomes" id="UP000306102">
    <property type="component" value="Unassembled WGS sequence"/>
</dbReference>
<feature type="compositionally biased region" description="Polar residues" evidence="9">
    <location>
        <begin position="418"/>
        <end position="436"/>
    </location>
</feature>
<dbReference type="AlphaFoldDB" id="A0A4S4D8I2"/>
<feature type="compositionally biased region" description="Polar residues" evidence="9">
    <location>
        <begin position="458"/>
        <end position="489"/>
    </location>
</feature>
<dbReference type="GO" id="GO:0006952">
    <property type="term" value="P:defense response"/>
    <property type="evidence" value="ECO:0007669"/>
    <property type="project" value="UniProtKB-KW"/>
</dbReference>
<organism evidence="11 12">
    <name type="scientific">Camellia sinensis var. sinensis</name>
    <name type="common">China tea</name>
    <dbReference type="NCBI Taxonomy" id="542762"/>
    <lineage>
        <taxon>Eukaryota</taxon>
        <taxon>Viridiplantae</taxon>
        <taxon>Streptophyta</taxon>
        <taxon>Embryophyta</taxon>
        <taxon>Tracheophyta</taxon>
        <taxon>Spermatophyta</taxon>
        <taxon>Magnoliopsida</taxon>
        <taxon>eudicotyledons</taxon>
        <taxon>Gunneridae</taxon>
        <taxon>Pentapetalae</taxon>
        <taxon>asterids</taxon>
        <taxon>Ericales</taxon>
        <taxon>Theaceae</taxon>
        <taxon>Camellia</taxon>
    </lineage>
</organism>
<keyword evidence="12" id="KW-1185">Reference proteome</keyword>
<feature type="compositionally biased region" description="Basic residues" evidence="9">
    <location>
        <begin position="398"/>
        <end position="412"/>
    </location>
</feature>
<dbReference type="Pfam" id="PF03094">
    <property type="entry name" value="Mlo"/>
    <property type="match status" value="1"/>
</dbReference>
<keyword evidence="5 8" id="KW-1133">Transmembrane helix</keyword>
<evidence type="ECO:0000313" key="12">
    <source>
        <dbReference type="Proteomes" id="UP000306102"/>
    </source>
</evidence>
<evidence type="ECO:0000256" key="8">
    <source>
        <dbReference type="RuleBase" id="RU280816"/>
    </source>
</evidence>
<evidence type="ECO:0000256" key="2">
    <source>
        <dbReference type="ARBA" id="ARBA00006574"/>
    </source>
</evidence>
<feature type="transmembrane region" description="Helical" evidence="10">
    <location>
        <begin position="354"/>
        <end position="378"/>
    </location>
</feature>
<evidence type="ECO:0000256" key="4">
    <source>
        <dbReference type="ARBA" id="ARBA00022821"/>
    </source>
</evidence>
<evidence type="ECO:0000256" key="5">
    <source>
        <dbReference type="ARBA" id="ARBA00022989"/>
    </source>
</evidence>
<protein>
    <recommendedName>
        <fullName evidence="8">MLO-like protein</fullName>
    </recommendedName>
</protein>
<feature type="transmembrane region" description="Helical" evidence="10">
    <location>
        <begin position="16"/>
        <end position="36"/>
    </location>
</feature>
<dbReference type="PANTHER" id="PTHR31942:SF82">
    <property type="entry name" value="MLO PROTEIN HOMOLOG 1"/>
    <property type="match status" value="1"/>
</dbReference>
<keyword evidence="3 8" id="KW-0812">Transmembrane</keyword>
<evidence type="ECO:0000256" key="3">
    <source>
        <dbReference type="ARBA" id="ARBA00022692"/>
    </source>
</evidence>
<comment type="subcellular location">
    <subcellularLocation>
        <location evidence="1 8">Membrane</location>
        <topology evidence="1 8">Multi-pass membrane protein</topology>
    </subcellularLocation>
</comment>
<dbReference type="STRING" id="542762.A0A4S4D8I2"/>
<evidence type="ECO:0000256" key="9">
    <source>
        <dbReference type="SAM" id="MobiDB-lite"/>
    </source>
</evidence>
<proteinExistence type="inferred from homology"/>
<comment type="function">
    <text evidence="8">May be involved in modulation of pathogen defense and leaf cell death.</text>
</comment>
<sequence length="511" mass="58696">MSSYGGQRSLEQTPTWAVAVVCAVFVIISILIEHGIESLEKWFEKRHKKAMSEALEKIKAVDAVRFYIAAAYGEHDLHIEDKFCTPAKLGHAMLPCSKKFYEKRKLLSTYDDQDFMWHRVLAAADEKTDYCAGKGKISLVSNSGVHQLHIFIFVLAVFHVLYSVIIVILAQAKMKKWKGWESDTSSLEYQFTNDPARFRFSHQTSFVRRHTRFSRTPGIRWIVAFFRQFFGSVSKVDYITMRNGFINAHFAPNTKFNFHKYIKRSMEDDFKVVVGISFPLWVFAVVLLLLNVYSWYTLAWISLVPLIILLLVGTKLELVIMELAQQIEDRATVVRGAPVVEPSNRFFWFNRPQWILILIHFTLFQNAFQMALFLWTWMGSHMKQAIFEEQTAKALKKWQKAAKERKKQRKAGGRGADVSNNSSGFISGENTPSHASSPLHLLHNHKYRSSAGAERESVPNSPRSYQSDPELSETEISSHSGGAQDPTQQLHHHHPHKNEESHSIDFSFVQP</sequence>
<evidence type="ECO:0000256" key="1">
    <source>
        <dbReference type="ARBA" id="ARBA00004141"/>
    </source>
</evidence>
<feature type="transmembrane region" description="Helical" evidence="10">
    <location>
        <begin position="295"/>
        <end position="313"/>
    </location>
</feature>
<evidence type="ECO:0000313" key="11">
    <source>
        <dbReference type="EMBL" id="THF98760.1"/>
    </source>
</evidence>
<keyword evidence="7 8" id="KW-0568">Pathogenesis-related protein</keyword>
<gene>
    <name evidence="8" type="primary">MLO</name>
    <name evidence="11" type="ORF">TEA_017832</name>
</gene>
<feature type="transmembrane region" description="Helical" evidence="10">
    <location>
        <begin position="148"/>
        <end position="170"/>
    </location>
</feature>
<dbReference type="InterPro" id="IPR004326">
    <property type="entry name" value="Mlo"/>
</dbReference>
<dbReference type="GO" id="GO:0005516">
    <property type="term" value="F:calmodulin binding"/>
    <property type="evidence" value="ECO:0007669"/>
    <property type="project" value="UniProtKB-KW"/>
</dbReference>
<evidence type="ECO:0000256" key="10">
    <source>
        <dbReference type="SAM" id="Phobius"/>
    </source>
</evidence>
<accession>A0A4S4D8I2</accession>
<dbReference type="EMBL" id="SDRB02012143">
    <property type="protein sequence ID" value="THF98760.1"/>
    <property type="molecule type" value="Genomic_DNA"/>
</dbReference>
<comment type="caution">
    <text evidence="11">The sequence shown here is derived from an EMBL/GenBank/DDBJ whole genome shotgun (WGS) entry which is preliminary data.</text>
</comment>